<sequence>MGSYRHGSGGVVMWTRKASLMLTSGVSLILIGMMISNFQLMIVGLTFISFLAINGWVYGHSELEITRTINDTETPMVNVYKGDDVTVELTISNNSYRRTQQLEVYDNVPHEMKMRQGINQMRMNLGPGQSARIRYKIRCPLRGHYTLGPVSVRYRNAFNLFVTESQVEDRTDITVFPQVREIEEALLRSDVPKMYTGATTLKTPGPGMEFYSLREYLPSDAFRSINWKAFARTGELMVNEKTRDAVTDVFIILDTRDVSRIGTVLKNPLEMGTIAAASISNYFIRRRDSVALVTYGERMEYLPPETGDNQGYKVLSRLAAVRAKGSMPLQAVTNAMSSRISRGSPIFIISSLEGDGTTLPAIRDLAGKGHEVIVLSPSSIDLERLISRIPRMSYEVLKLERQNRLTALSGYGAKVIDWMPDVELSQALLQVRTV</sequence>
<evidence type="ECO:0000256" key="1">
    <source>
        <dbReference type="SAM" id="Phobius"/>
    </source>
</evidence>
<feature type="domain" description="DUF58" evidence="2">
    <location>
        <begin position="213"/>
        <end position="374"/>
    </location>
</feature>
<keyword evidence="1" id="KW-0812">Transmembrane</keyword>
<evidence type="ECO:0000313" key="3">
    <source>
        <dbReference type="EMBL" id="PXF22558.1"/>
    </source>
</evidence>
<accession>A0A2V3HTT2</accession>
<comment type="caution">
    <text evidence="3">The sequence shown here is derived from an EMBL/GenBank/DDBJ whole genome shotgun (WGS) entry which is preliminary data.</text>
</comment>
<proteinExistence type="predicted"/>
<dbReference type="Proteomes" id="UP000248161">
    <property type="component" value="Unassembled WGS sequence"/>
</dbReference>
<dbReference type="EMBL" id="PSPG01000001">
    <property type="protein sequence ID" value="PXF22558.1"/>
    <property type="molecule type" value="Genomic_DNA"/>
</dbReference>
<organism evidence="3 4">
    <name type="scientific">Candidatus Thalassarchaeum betae</name>
    <dbReference type="NCBI Taxonomy" id="2599289"/>
    <lineage>
        <taxon>Archaea</taxon>
        <taxon>Methanobacteriati</taxon>
        <taxon>Thermoplasmatota</taxon>
        <taxon>Candidatus Poseidoniia</taxon>
        <taxon>Candidatus Poseidoniales</taxon>
        <taxon>Candidatus Thalassarchaeaceae</taxon>
        <taxon>Candidatus Thalassarchaeum</taxon>
    </lineage>
</organism>
<keyword evidence="1" id="KW-1133">Transmembrane helix</keyword>
<evidence type="ECO:0000313" key="4">
    <source>
        <dbReference type="Proteomes" id="UP000248161"/>
    </source>
</evidence>
<protein>
    <recommendedName>
        <fullName evidence="2">DUF58 domain-containing protein</fullName>
    </recommendedName>
</protein>
<keyword evidence="1" id="KW-0472">Membrane</keyword>
<dbReference type="AlphaFoldDB" id="A0A2V3HTT2"/>
<dbReference type="Pfam" id="PF01882">
    <property type="entry name" value="DUF58"/>
    <property type="match status" value="1"/>
</dbReference>
<evidence type="ECO:0000259" key="2">
    <source>
        <dbReference type="Pfam" id="PF01882"/>
    </source>
</evidence>
<dbReference type="PANTHER" id="PTHR34351">
    <property type="entry name" value="SLR1927 PROTEIN-RELATED"/>
    <property type="match status" value="1"/>
</dbReference>
<gene>
    <name evidence="3" type="ORF">CXX69_01100</name>
</gene>
<dbReference type="PANTHER" id="PTHR34351:SF2">
    <property type="entry name" value="DUF58 DOMAIN-CONTAINING PROTEIN"/>
    <property type="match status" value="1"/>
</dbReference>
<reference evidence="3 4" key="1">
    <citation type="journal article" date="2015" name="Nat. Commun.">
        <title>Genomic and transcriptomic evidence for scavenging of diverse organic compounds by widespread deep-sea archaea.</title>
        <authorList>
            <person name="Li M."/>
            <person name="Baker B.J."/>
            <person name="Anantharaman K."/>
            <person name="Jain S."/>
            <person name="Breier J.A."/>
            <person name="Dick G.J."/>
        </authorList>
    </citation>
    <scope>NUCLEOTIDE SEQUENCE [LARGE SCALE GENOMIC DNA]</scope>
    <source>
        <strain evidence="3">Cayman_51_deep</strain>
    </source>
</reference>
<dbReference type="InterPro" id="IPR002881">
    <property type="entry name" value="DUF58"/>
</dbReference>
<feature type="transmembrane region" description="Helical" evidence="1">
    <location>
        <begin position="18"/>
        <end position="35"/>
    </location>
</feature>
<name>A0A2V3HTT2_9ARCH</name>